<protein>
    <submittedName>
        <fullName evidence="2">Peptidase S8/S53 domain-containing protein</fullName>
    </submittedName>
</protein>
<dbReference type="WBParaSite" id="PS1159_v2.g11160.t1">
    <property type="protein sequence ID" value="PS1159_v2.g11160.t1"/>
    <property type="gene ID" value="PS1159_v2.g11160"/>
</dbReference>
<dbReference type="Proteomes" id="UP000887580">
    <property type="component" value="Unplaced"/>
</dbReference>
<organism evidence="1 2">
    <name type="scientific">Panagrolaimus sp. PS1159</name>
    <dbReference type="NCBI Taxonomy" id="55785"/>
    <lineage>
        <taxon>Eukaryota</taxon>
        <taxon>Metazoa</taxon>
        <taxon>Ecdysozoa</taxon>
        <taxon>Nematoda</taxon>
        <taxon>Chromadorea</taxon>
        <taxon>Rhabditida</taxon>
        <taxon>Tylenchina</taxon>
        <taxon>Panagrolaimomorpha</taxon>
        <taxon>Panagrolaimoidea</taxon>
        <taxon>Panagrolaimidae</taxon>
        <taxon>Panagrolaimus</taxon>
    </lineage>
</organism>
<sequence>MCSTFLNEEIGNLINEMYNKYNILLFKSAGNNGPFYTSVGKIDSNVEDSVFKIGALLTSEMKTMIYYAQINITNPPLPIVYAFSSRGPGDNGSWGLDFVAPGAAISYVPQFASERKKCFDGTSYSTPNAAGAVACLLSALKANSIPYSPALIKFALFKTAFLPKNGNIFEFGHGIIEIDSAFDYYCKNVINFKSVAIRFKNRTGGITFTNLNEHPQSVMERSINLSDFINIENDTVEKWELQISQNAENESGHK</sequence>
<proteinExistence type="predicted"/>
<evidence type="ECO:0000313" key="1">
    <source>
        <dbReference type="Proteomes" id="UP000887580"/>
    </source>
</evidence>
<name>A0AC35EW49_9BILA</name>
<evidence type="ECO:0000313" key="2">
    <source>
        <dbReference type="WBParaSite" id="PS1159_v2.g11160.t1"/>
    </source>
</evidence>
<accession>A0AC35EW49</accession>
<reference evidence="2" key="1">
    <citation type="submission" date="2022-11" db="UniProtKB">
        <authorList>
            <consortium name="WormBaseParasite"/>
        </authorList>
    </citation>
    <scope>IDENTIFICATION</scope>
</reference>